<keyword evidence="3" id="KW-1185">Reference proteome</keyword>
<dbReference type="OrthoDB" id="428263at2"/>
<dbReference type="STRING" id="887062.HGR_00050"/>
<organism evidence="2 3">
    <name type="scientific">Hylemonella gracilis ATCC 19624</name>
    <dbReference type="NCBI Taxonomy" id="887062"/>
    <lineage>
        <taxon>Bacteria</taxon>
        <taxon>Pseudomonadati</taxon>
        <taxon>Pseudomonadota</taxon>
        <taxon>Betaproteobacteria</taxon>
        <taxon>Burkholderiales</taxon>
        <taxon>Comamonadaceae</taxon>
        <taxon>Hylemonella</taxon>
    </lineage>
</organism>
<evidence type="ECO:0000313" key="2">
    <source>
        <dbReference type="EMBL" id="EGI78584.1"/>
    </source>
</evidence>
<accession>F3KNL8</accession>
<sequence length="156" mass="16804">MIIDLMTTASVIASALVGGVFFAFSVFVMRALASMPPAQGILAMQRINIAVIHPLFLGVFLGTAPLLAVSTYLARSKPHADPWLLAAFLVYGVGSVVVTLAFNVPRNNRLAALGAATSEAEAYWPVYLREWLFWNHVRCIASITAAVLAMRATEIV</sequence>
<dbReference type="Pfam" id="PF08592">
    <property type="entry name" value="Anthrone_oxy"/>
    <property type="match status" value="1"/>
</dbReference>
<comment type="caution">
    <text evidence="2">The sequence shown here is derived from an EMBL/GenBank/DDBJ whole genome shotgun (WGS) entry which is preliminary data.</text>
</comment>
<protein>
    <recommendedName>
        <fullName evidence="4">Integral membrane protein</fullName>
    </recommendedName>
</protein>
<dbReference type="Proteomes" id="UP000016368">
    <property type="component" value="Unassembled WGS sequence"/>
</dbReference>
<reference evidence="2 3" key="1">
    <citation type="journal article" date="2011" name="EMBO J.">
        <title>Structural diversity of bacterial flagellar motors.</title>
        <authorList>
            <person name="Chen S."/>
            <person name="Beeby M."/>
            <person name="Murphy G.E."/>
            <person name="Leadbetter J.R."/>
            <person name="Hendrixson D.R."/>
            <person name="Briegel A."/>
            <person name="Li Z."/>
            <person name="Shi J."/>
            <person name="Tocheva E.I."/>
            <person name="Muller A."/>
            <person name="Dobro M.J."/>
            <person name="Jensen G.J."/>
        </authorList>
    </citation>
    <scope>NUCLEOTIDE SEQUENCE [LARGE SCALE GENOMIC DNA]</scope>
    <source>
        <strain evidence="2 3">ATCC 19624</strain>
    </source>
</reference>
<feature type="transmembrane region" description="Helical" evidence="1">
    <location>
        <begin position="6"/>
        <end position="28"/>
    </location>
</feature>
<keyword evidence="1" id="KW-0472">Membrane</keyword>
<dbReference type="AlphaFoldDB" id="F3KNL8"/>
<dbReference type="InterPro" id="IPR013901">
    <property type="entry name" value="Anthrone_oxy"/>
</dbReference>
<dbReference type="eggNOG" id="COG5500">
    <property type="taxonomic scope" value="Bacteria"/>
</dbReference>
<evidence type="ECO:0008006" key="4">
    <source>
        <dbReference type="Google" id="ProtNLM"/>
    </source>
</evidence>
<keyword evidence="1" id="KW-1133">Transmembrane helix</keyword>
<evidence type="ECO:0000313" key="3">
    <source>
        <dbReference type="Proteomes" id="UP000016368"/>
    </source>
</evidence>
<name>F3KNL8_9BURK</name>
<gene>
    <name evidence="2" type="ORF">HGR_00050</name>
</gene>
<evidence type="ECO:0000256" key="1">
    <source>
        <dbReference type="SAM" id="Phobius"/>
    </source>
</evidence>
<keyword evidence="1" id="KW-0812">Transmembrane</keyword>
<proteinExistence type="predicted"/>
<feature type="transmembrane region" description="Helical" evidence="1">
    <location>
        <begin position="83"/>
        <end position="104"/>
    </location>
</feature>
<dbReference type="EMBL" id="AEGR01000001">
    <property type="protein sequence ID" value="EGI78584.1"/>
    <property type="molecule type" value="Genomic_DNA"/>
</dbReference>
<feature type="transmembrane region" description="Helical" evidence="1">
    <location>
        <begin position="49"/>
        <end position="71"/>
    </location>
</feature>